<name>A0A3B0KAL5_DROGU</name>
<feature type="region of interest" description="Disordered" evidence="2">
    <location>
        <begin position="1"/>
        <end position="36"/>
    </location>
</feature>
<keyword evidence="4" id="KW-1185">Reference proteome</keyword>
<gene>
    <name evidence="3" type="ORF">DGUA_6G020308</name>
</gene>
<dbReference type="EMBL" id="OUUW01000027">
    <property type="protein sequence ID" value="SPP89762.1"/>
    <property type="molecule type" value="Genomic_DNA"/>
</dbReference>
<dbReference type="Pfam" id="PF03645">
    <property type="entry name" value="Tctex-1"/>
    <property type="match status" value="1"/>
</dbReference>
<dbReference type="PANTHER" id="PTHR21255">
    <property type="entry name" value="T-COMPLEX-ASSOCIATED-TESTIS-EXPRESSED 1/ DYNEIN LIGHT CHAIN"/>
    <property type="match status" value="1"/>
</dbReference>
<dbReference type="GO" id="GO:0045505">
    <property type="term" value="F:dynein intermediate chain binding"/>
    <property type="evidence" value="ECO:0007669"/>
    <property type="project" value="TreeGrafter"/>
</dbReference>
<evidence type="ECO:0000313" key="3">
    <source>
        <dbReference type="EMBL" id="SPP89762.1"/>
    </source>
</evidence>
<protein>
    <submittedName>
        <fullName evidence="3">Blast:Tctex1 domain-containing protein 2</fullName>
    </submittedName>
</protein>
<dbReference type="OrthoDB" id="10260741at2759"/>
<evidence type="ECO:0000256" key="2">
    <source>
        <dbReference type="SAM" id="MobiDB-lite"/>
    </source>
</evidence>
<organism evidence="3 4">
    <name type="scientific">Drosophila guanche</name>
    <name type="common">Fruit fly</name>
    <dbReference type="NCBI Taxonomy" id="7266"/>
    <lineage>
        <taxon>Eukaryota</taxon>
        <taxon>Metazoa</taxon>
        <taxon>Ecdysozoa</taxon>
        <taxon>Arthropoda</taxon>
        <taxon>Hexapoda</taxon>
        <taxon>Insecta</taxon>
        <taxon>Pterygota</taxon>
        <taxon>Neoptera</taxon>
        <taxon>Endopterygota</taxon>
        <taxon>Diptera</taxon>
        <taxon>Brachycera</taxon>
        <taxon>Muscomorpha</taxon>
        <taxon>Ephydroidea</taxon>
        <taxon>Drosophilidae</taxon>
        <taxon>Drosophila</taxon>
        <taxon>Sophophora</taxon>
    </lineage>
</organism>
<dbReference type="AlphaFoldDB" id="A0A3B0KAL5"/>
<evidence type="ECO:0000313" key="4">
    <source>
        <dbReference type="Proteomes" id="UP000268350"/>
    </source>
</evidence>
<accession>A0A3B0KAL5</accession>
<proteinExistence type="inferred from homology"/>
<dbReference type="OMA" id="MGPAFGC"/>
<dbReference type="GO" id="GO:0005737">
    <property type="term" value="C:cytoplasm"/>
    <property type="evidence" value="ECO:0007669"/>
    <property type="project" value="TreeGrafter"/>
</dbReference>
<dbReference type="Gene3D" id="3.30.1140.40">
    <property type="entry name" value="Tctex-1"/>
    <property type="match status" value="1"/>
</dbReference>
<dbReference type="GO" id="GO:0007018">
    <property type="term" value="P:microtubule-based movement"/>
    <property type="evidence" value="ECO:0007669"/>
    <property type="project" value="TreeGrafter"/>
</dbReference>
<evidence type="ECO:0000256" key="1">
    <source>
        <dbReference type="ARBA" id="ARBA00005361"/>
    </source>
</evidence>
<dbReference type="STRING" id="7266.A0A3B0KAL5"/>
<dbReference type="CDD" id="cd21459">
    <property type="entry name" value="DLC-like_TCTEX1D2"/>
    <property type="match status" value="1"/>
</dbReference>
<reference evidence="4" key="1">
    <citation type="submission" date="2018-01" db="EMBL/GenBank/DDBJ databases">
        <authorList>
            <person name="Alioto T."/>
            <person name="Alioto T."/>
        </authorList>
    </citation>
    <scope>NUCLEOTIDE SEQUENCE [LARGE SCALE GENOMIC DNA]</scope>
</reference>
<dbReference type="GO" id="GO:0005868">
    <property type="term" value="C:cytoplasmic dynein complex"/>
    <property type="evidence" value="ECO:0007669"/>
    <property type="project" value="TreeGrafter"/>
</dbReference>
<sequence length="189" mass="21197">MSQNRPKTAKTGRVTENKWEEQTQESLGSGDVLTEDNTNASPNASIIVEQADSAGGCAIHDEIRPAKDVTIFNAYNMGPAFGNKFPCPYIRYILQRVLTERLTNKTYAAADAVKWTREIADDINMKMKRQGQYTRYKHVVNVMLYQQNGGGCFYGARALWDLLSDDYVTQVFDGGNFVCIASVFGCYTY</sequence>
<dbReference type="Proteomes" id="UP000268350">
    <property type="component" value="Unassembled WGS sequence"/>
</dbReference>
<dbReference type="InterPro" id="IPR005334">
    <property type="entry name" value="Tctex-1-like"/>
</dbReference>
<dbReference type="InterPro" id="IPR038586">
    <property type="entry name" value="Tctex-1-like_sf"/>
</dbReference>
<comment type="similarity">
    <text evidence="1">Belongs to the dynein light chain Tctex-type family.</text>
</comment>
<dbReference type="PANTHER" id="PTHR21255:SF7">
    <property type="entry name" value="DYNEIN LIGHT CHAIN TCTEX-TYPE PROTEIN 2B"/>
    <property type="match status" value="1"/>
</dbReference>